<evidence type="ECO:0000256" key="1">
    <source>
        <dbReference type="ARBA" id="ARBA00004117"/>
    </source>
</evidence>
<evidence type="ECO:0000259" key="8">
    <source>
        <dbReference type="Pfam" id="PF06429"/>
    </source>
</evidence>
<evidence type="ECO:0000259" key="9">
    <source>
        <dbReference type="Pfam" id="PF22638"/>
    </source>
</evidence>
<dbReference type="HOGENOM" id="CLU_012762_3_1_5"/>
<feature type="domain" description="Flagellar hook-associated protein FlgK helical" evidence="9">
    <location>
        <begin position="90"/>
        <end position="293"/>
    </location>
</feature>
<evidence type="ECO:0000256" key="6">
    <source>
        <dbReference type="ARBA" id="ARBA00023143"/>
    </source>
</evidence>
<dbReference type="GO" id="GO:0044780">
    <property type="term" value="P:bacterial-type flagellum assembly"/>
    <property type="evidence" value="ECO:0007669"/>
    <property type="project" value="InterPro"/>
</dbReference>
<proteinExistence type="inferred from homology"/>
<comment type="similarity">
    <text evidence="3">Belongs to the flagella basal body rod proteins family.</text>
</comment>
<dbReference type="NCBIfam" id="TIGR02492">
    <property type="entry name" value="flgK_ends"/>
    <property type="match status" value="1"/>
</dbReference>
<evidence type="ECO:0000259" key="7">
    <source>
        <dbReference type="Pfam" id="PF00460"/>
    </source>
</evidence>
<dbReference type="InterPro" id="IPR002371">
    <property type="entry name" value="FlgK"/>
</dbReference>
<keyword evidence="11" id="KW-1185">Reference proteome</keyword>
<evidence type="ECO:0000256" key="3">
    <source>
        <dbReference type="ARBA" id="ARBA00009677"/>
    </source>
</evidence>
<dbReference type="GO" id="GO:0009424">
    <property type="term" value="C:bacterial-type flagellum hook"/>
    <property type="evidence" value="ECO:0007669"/>
    <property type="project" value="InterPro"/>
</dbReference>
<dbReference type="Pfam" id="PF06429">
    <property type="entry name" value="Flg_bbr_C"/>
    <property type="match status" value="1"/>
</dbReference>
<protein>
    <recommendedName>
        <fullName evidence="4">Flagellar hook-associated protein 1</fullName>
    </recommendedName>
</protein>
<dbReference type="InterPro" id="IPR010930">
    <property type="entry name" value="Flg_bb/hook_C_dom"/>
</dbReference>
<keyword evidence="6" id="KW-0975">Bacterial flagellum</keyword>
<dbReference type="InterPro" id="IPR001444">
    <property type="entry name" value="Flag_bb_rod_N"/>
</dbReference>
<keyword evidence="10" id="KW-0966">Cell projection</keyword>
<dbReference type="RefSeq" id="WP_011941285.1">
    <property type="nucleotide sequence ID" value="NC_009484.1"/>
</dbReference>
<dbReference type="SUPFAM" id="SSF64518">
    <property type="entry name" value="Phase 1 flagellin"/>
    <property type="match status" value="1"/>
</dbReference>
<evidence type="ECO:0000313" key="11">
    <source>
        <dbReference type="Proteomes" id="UP000000245"/>
    </source>
</evidence>
<gene>
    <name evidence="10" type="ordered locus">Acry_0109</name>
</gene>
<dbReference type="KEGG" id="acr:Acry_0109"/>
<feature type="domain" description="Flagellar basal body rod protein N-terminal" evidence="7">
    <location>
        <begin position="8"/>
        <end position="36"/>
    </location>
</feature>
<evidence type="ECO:0000256" key="4">
    <source>
        <dbReference type="ARBA" id="ARBA00016244"/>
    </source>
</evidence>
<dbReference type="GO" id="GO:0005576">
    <property type="term" value="C:extracellular region"/>
    <property type="evidence" value="ECO:0007669"/>
    <property type="project" value="UniProtKB-SubCell"/>
</dbReference>
<dbReference type="Pfam" id="PF00460">
    <property type="entry name" value="Flg_bb_rod"/>
    <property type="match status" value="1"/>
</dbReference>
<dbReference type="eggNOG" id="COG1256">
    <property type="taxonomic scope" value="Bacteria"/>
</dbReference>
<organism evidence="10 11">
    <name type="scientific">Acidiphilium cryptum (strain JF-5)</name>
    <dbReference type="NCBI Taxonomy" id="349163"/>
    <lineage>
        <taxon>Bacteria</taxon>
        <taxon>Pseudomonadati</taxon>
        <taxon>Pseudomonadota</taxon>
        <taxon>Alphaproteobacteria</taxon>
        <taxon>Acetobacterales</taxon>
        <taxon>Acidocellaceae</taxon>
        <taxon>Acidiphilium</taxon>
    </lineage>
</organism>
<keyword evidence="10" id="KW-0969">Cilium</keyword>
<comment type="subcellular location">
    <subcellularLocation>
        <location evidence="1">Bacterial flagellum basal body</location>
    </subcellularLocation>
    <subcellularLocation>
        <location evidence="2">Secreted</location>
    </subcellularLocation>
</comment>
<name>A5FUQ5_ACICJ</name>
<keyword evidence="5" id="KW-0964">Secreted</keyword>
<dbReference type="GO" id="GO:0005198">
    <property type="term" value="F:structural molecule activity"/>
    <property type="evidence" value="ECO:0007669"/>
    <property type="project" value="InterPro"/>
</dbReference>
<dbReference type="Pfam" id="PF22638">
    <property type="entry name" value="FlgK_D1"/>
    <property type="match status" value="1"/>
</dbReference>
<dbReference type="EMBL" id="CP000697">
    <property type="protein sequence ID" value="ABQ29337.1"/>
    <property type="molecule type" value="Genomic_DNA"/>
</dbReference>
<dbReference type="STRING" id="349163.Acry_0109"/>
<feature type="domain" description="Flagellar basal-body/hook protein C-terminal" evidence="8">
    <location>
        <begin position="440"/>
        <end position="481"/>
    </location>
</feature>
<dbReference type="GO" id="GO:0009425">
    <property type="term" value="C:bacterial-type flagellum basal body"/>
    <property type="evidence" value="ECO:0007669"/>
    <property type="project" value="UniProtKB-SubCell"/>
</dbReference>
<dbReference type="PANTHER" id="PTHR30033:SF1">
    <property type="entry name" value="FLAGELLAR HOOK-ASSOCIATED PROTEIN 1"/>
    <property type="match status" value="1"/>
</dbReference>
<dbReference type="AlphaFoldDB" id="A5FUQ5"/>
<evidence type="ECO:0000256" key="5">
    <source>
        <dbReference type="ARBA" id="ARBA00022525"/>
    </source>
</evidence>
<evidence type="ECO:0000256" key="2">
    <source>
        <dbReference type="ARBA" id="ARBA00004613"/>
    </source>
</evidence>
<dbReference type="Proteomes" id="UP000000245">
    <property type="component" value="Chromosome"/>
</dbReference>
<reference evidence="10 11" key="1">
    <citation type="submission" date="2007-05" db="EMBL/GenBank/DDBJ databases">
        <title>Complete sequence of chromosome of Acidiphilium cryptum JF-5.</title>
        <authorList>
            <consortium name="US DOE Joint Genome Institute"/>
            <person name="Copeland A."/>
            <person name="Lucas S."/>
            <person name="Lapidus A."/>
            <person name="Barry K."/>
            <person name="Detter J.C."/>
            <person name="Glavina del Rio T."/>
            <person name="Hammon N."/>
            <person name="Israni S."/>
            <person name="Dalin E."/>
            <person name="Tice H."/>
            <person name="Pitluck S."/>
            <person name="Sims D."/>
            <person name="Brettin T."/>
            <person name="Bruce D."/>
            <person name="Han C."/>
            <person name="Schmutz J."/>
            <person name="Larimer F."/>
            <person name="Land M."/>
            <person name="Hauser L."/>
            <person name="Kyrpides N."/>
            <person name="Kim E."/>
            <person name="Magnuson T."/>
            <person name="Richardson P."/>
        </authorList>
    </citation>
    <scope>NUCLEOTIDE SEQUENCE [LARGE SCALE GENOMIC DNA]</scope>
    <source>
        <strain evidence="10 11">JF-5</strain>
    </source>
</reference>
<accession>A5FUQ5</accession>
<evidence type="ECO:0000313" key="10">
    <source>
        <dbReference type="EMBL" id="ABQ29337.1"/>
    </source>
</evidence>
<dbReference type="PANTHER" id="PTHR30033">
    <property type="entry name" value="FLAGELLAR HOOK-ASSOCIATED PROTEIN 1"/>
    <property type="match status" value="1"/>
</dbReference>
<sequence>MSVGTGLAIASSGLSAIDQQLAVVSQNIANANTSGYSVETANLSAATAGGQGSGVISAPATRQVNTSIQTQVNNSIAQQSYQAVISTTLSGIDQVMGTPGQGNDLPSLLANVQSGFQTLMTDPSNVVQQNTVVSAAKTLTGQINSIASTLQSAGQSAASTITADIKKLNSTLGTIGSLNAQIVNLAQQNKSTADLANQRDAAIQTIASLTGAKALTQTNGSIALFTVNGIQFPLNGSSPITATTTTNNTSYSIGGTPVTFGGELGGAQQLINATLPQIQAGLDSFSQALSSRFAGAGLSLFTDPIGNVPTAATKGLSAVITVNPAVISNPALVRDGNVTVTNASGTPIPPNPAGGPAGYTALIQNVLNSAFGTTTVGGSAQPPAITAYTDATGTVSLPYSGSGSLSAIATNFTANEASISSAALTQVSNVGNLVTALKAQASSTSGVNIDQQMSLLVTLQNAYAANAKTVTIAQQMWQAVQAMVQ</sequence>
<dbReference type="InterPro" id="IPR053927">
    <property type="entry name" value="FlgK_helical"/>
</dbReference>
<keyword evidence="10" id="KW-0282">Flagellum</keyword>